<evidence type="ECO:0000256" key="1">
    <source>
        <dbReference type="SAM" id="Phobius"/>
    </source>
</evidence>
<name>A0A1G1WVM0_9BACT</name>
<dbReference type="AlphaFoldDB" id="A0A1G1WVM0"/>
<dbReference type="EMBL" id="MHDA01000026">
    <property type="protein sequence ID" value="OGY31806.1"/>
    <property type="molecule type" value="Genomic_DNA"/>
</dbReference>
<dbReference type="Gene3D" id="1.10.287.1260">
    <property type="match status" value="1"/>
</dbReference>
<feature type="transmembrane region" description="Helical" evidence="1">
    <location>
        <begin position="119"/>
        <end position="143"/>
    </location>
</feature>
<keyword evidence="1" id="KW-1133">Transmembrane helix</keyword>
<feature type="transmembrane region" description="Helical" evidence="1">
    <location>
        <begin position="188"/>
        <end position="208"/>
    </location>
</feature>
<protein>
    <submittedName>
        <fullName evidence="2">Uncharacterized protein</fullName>
    </submittedName>
</protein>
<feature type="transmembrane region" description="Helical" evidence="1">
    <location>
        <begin position="164"/>
        <end position="182"/>
    </location>
</feature>
<evidence type="ECO:0000313" key="3">
    <source>
        <dbReference type="Proteomes" id="UP000179279"/>
    </source>
</evidence>
<evidence type="ECO:0000313" key="2">
    <source>
        <dbReference type="EMBL" id="OGY31806.1"/>
    </source>
</evidence>
<keyword evidence="1" id="KW-0472">Membrane</keyword>
<dbReference type="Proteomes" id="UP000179279">
    <property type="component" value="Unassembled WGS sequence"/>
</dbReference>
<accession>A0A1G1WVM0</accession>
<reference evidence="2 3" key="1">
    <citation type="journal article" date="2016" name="Nat. Commun.">
        <title>Thousands of microbial genomes shed light on interconnected biogeochemical processes in an aquifer system.</title>
        <authorList>
            <person name="Anantharaman K."/>
            <person name="Brown C.T."/>
            <person name="Hug L.A."/>
            <person name="Sharon I."/>
            <person name="Castelle C.J."/>
            <person name="Probst A.J."/>
            <person name="Thomas B.C."/>
            <person name="Singh A."/>
            <person name="Wilkins M.J."/>
            <person name="Karaoz U."/>
            <person name="Brodie E.L."/>
            <person name="Williams K.H."/>
            <person name="Hubbard S.S."/>
            <person name="Banfield J.F."/>
        </authorList>
    </citation>
    <scope>NUCLEOTIDE SEQUENCE [LARGE SCALE GENOMIC DNA]</scope>
</reference>
<comment type="caution">
    <text evidence="2">The sequence shown here is derived from an EMBL/GenBank/DDBJ whole genome shotgun (WGS) entry which is preliminary data.</text>
</comment>
<keyword evidence="1" id="KW-0812">Transmembrane</keyword>
<feature type="transmembrane region" description="Helical" evidence="1">
    <location>
        <begin position="90"/>
        <end position="107"/>
    </location>
</feature>
<gene>
    <name evidence="2" type="ORF">A3A57_02855</name>
</gene>
<feature type="transmembrane region" description="Helical" evidence="1">
    <location>
        <begin position="27"/>
        <end position="48"/>
    </location>
</feature>
<sequence>MKNLTIQEYIALSQDSISAFSNNFLPILTNILAAAVAVGVGVLIGWLLKRVIDIISDTINLEKSLLGLGFYQKITKSHDNLDLTNFVGEVARWSAIIVFLIAAIASLQIEGSDAIFSQLFAYITNVVLASVYLIFGFVIAWFVHRAITAVGTLIGSHPSHLVANVAYIAVIVFSFLQALMQLGVNTEFIRLGILATLVAGALAFGLAGKDVAADWIKKASDRAK</sequence>
<proteinExistence type="predicted"/>
<organism evidence="2 3">
    <name type="scientific">Candidatus Woykebacteria bacterium RIFCSPLOWO2_01_FULL_41_12</name>
    <dbReference type="NCBI Taxonomy" id="1802604"/>
    <lineage>
        <taxon>Bacteria</taxon>
        <taxon>Candidatus Woykeibacteriota</taxon>
    </lineage>
</organism>